<dbReference type="InterPro" id="IPR006458">
    <property type="entry name" value="Ovate_C"/>
</dbReference>
<comment type="function">
    <text evidence="6">Transcriptional repressor that regulates multiple aspects of plant growth and development.</text>
</comment>
<dbReference type="Proteomes" id="UP001372338">
    <property type="component" value="Unassembled WGS sequence"/>
</dbReference>
<evidence type="ECO:0000256" key="7">
    <source>
        <dbReference type="SAM" id="MobiDB-lite"/>
    </source>
</evidence>
<dbReference type="GO" id="GO:0005634">
    <property type="term" value="C:nucleus"/>
    <property type="evidence" value="ECO:0007669"/>
    <property type="project" value="UniProtKB-SubCell"/>
</dbReference>
<feature type="region of interest" description="Disordered" evidence="7">
    <location>
        <begin position="72"/>
        <end position="98"/>
    </location>
</feature>
<accession>A0AAN9E286</accession>
<evidence type="ECO:0000313" key="9">
    <source>
        <dbReference type="EMBL" id="KAK7244850.1"/>
    </source>
</evidence>
<keyword evidence="4 6" id="KW-0804">Transcription</keyword>
<dbReference type="PANTHER" id="PTHR33057:SF98">
    <property type="entry name" value="TRANSCRIPTION REPRESSOR OFP18"/>
    <property type="match status" value="1"/>
</dbReference>
<dbReference type="PANTHER" id="PTHR33057">
    <property type="entry name" value="TRANSCRIPTION REPRESSOR OFP7-RELATED"/>
    <property type="match status" value="1"/>
</dbReference>
<feature type="domain" description="OVATE" evidence="8">
    <location>
        <begin position="137"/>
        <end position="196"/>
    </location>
</feature>
<keyword evidence="10" id="KW-1185">Reference proteome</keyword>
<evidence type="ECO:0000256" key="6">
    <source>
        <dbReference type="RuleBase" id="RU367028"/>
    </source>
</evidence>
<evidence type="ECO:0000256" key="1">
    <source>
        <dbReference type="ARBA" id="ARBA00004123"/>
    </source>
</evidence>
<proteinExistence type="predicted"/>
<dbReference type="AlphaFoldDB" id="A0AAN9E286"/>
<comment type="caution">
    <text evidence="9">The sequence shown here is derived from an EMBL/GenBank/DDBJ whole genome shotgun (WGS) entry which is preliminary data.</text>
</comment>
<evidence type="ECO:0000256" key="4">
    <source>
        <dbReference type="ARBA" id="ARBA00023163"/>
    </source>
</evidence>
<evidence type="ECO:0000256" key="2">
    <source>
        <dbReference type="ARBA" id="ARBA00022491"/>
    </source>
</evidence>
<dbReference type="GO" id="GO:0045892">
    <property type="term" value="P:negative regulation of DNA-templated transcription"/>
    <property type="evidence" value="ECO:0007669"/>
    <property type="project" value="UniProtKB-UniRule"/>
</dbReference>
<reference evidence="9 10" key="1">
    <citation type="submission" date="2024-01" db="EMBL/GenBank/DDBJ databases">
        <title>The genomes of 5 underutilized Papilionoideae crops provide insights into root nodulation and disease resistanc.</title>
        <authorList>
            <person name="Yuan L."/>
        </authorList>
    </citation>
    <scope>NUCLEOTIDE SEQUENCE [LARGE SCALE GENOMIC DNA]</scope>
    <source>
        <strain evidence="9">ZHUSHIDOU_FW_LH</strain>
        <tissue evidence="9">Leaf</tissue>
    </source>
</reference>
<dbReference type="Pfam" id="PF04844">
    <property type="entry name" value="Ovate"/>
    <property type="match status" value="1"/>
</dbReference>
<protein>
    <recommendedName>
        <fullName evidence="6">Transcription repressor</fullName>
    </recommendedName>
    <alternativeName>
        <fullName evidence="6">Ovate family protein</fullName>
    </alternativeName>
</protein>
<keyword evidence="3 6" id="KW-0805">Transcription regulation</keyword>
<dbReference type="EMBL" id="JAYWIO010000008">
    <property type="protein sequence ID" value="KAK7244850.1"/>
    <property type="molecule type" value="Genomic_DNA"/>
</dbReference>
<feature type="region of interest" description="Disordered" evidence="7">
    <location>
        <begin position="1"/>
        <end position="25"/>
    </location>
</feature>
<sequence>MGKKMKPPSLLNNTEVKSSSSSSWPWISCHQPKTLSFRANNNNNDIFKTINSAYLDATMDVLESSESFFTVSPDDDSASFSTTSEDSRRGNNNDSTETVIRESRSDRLFFEKDETSSILEAKSGGKVIPLFKDSVVCSMDSQDPYVDFRKSMEEMVEAHGVKDWESLEELFSWYLRVNEKSNHGYIVSAFVDLLVGFAFVSSSSPSSSSCCCTISCLEHEEVDSTPCSSLLTEHVKEVIKHEDEASSSSSNV</sequence>
<evidence type="ECO:0000313" key="10">
    <source>
        <dbReference type="Proteomes" id="UP001372338"/>
    </source>
</evidence>
<evidence type="ECO:0000259" key="8">
    <source>
        <dbReference type="PROSITE" id="PS51754"/>
    </source>
</evidence>
<dbReference type="InterPro" id="IPR038933">
    <property type="entry name" value="Ovate"/>
</dbReference>
<evidence type="ECO:0000256" key="5">
    <source>
        <dbReference type="ARBA" id="ARBA00023242"/>
    </source>
</evidence>
<gene>
    <name evidence="9" type="ORF">RIF29_39678</name>
</gene>
<keyword evidence="2 6" id="KW-0678">Repressor</keyword>
<name>A0AAN9E286_CROPI</name>
<evidence type="ECO:0000256" key="3">
    <source>
        <dbReference type="ARBA" id="ARBA00023015"/>
    </source>
</evidence>
<dbReference type="PROSITE" id="PS51754">
    <property type="entry name" value="OVATE"/>
    <property type="match status" value="1"/>
</dbReference>
<organism evidence="9 10">
    <name type="scientific">Crotalaria pallida</name>
    <name type="common">Smooth rattlebox</name>
    <name type="synonym">Crotalaria striata</name>
    <dbReference type="NCBI Taxonomy" id="3830"/>
    <lineage>
        <taxon>Eukaryota</taxon>
        <taxon>Viridiplantae</taxon>
        <taxon>Streptophyta</taxon>
        <taxon>Embryophyta</taxon>
        <taxon>Tracheophyta</taxon>
        <taxon>Spermatophyta</taxon>
        <taxon>Magnoliopsida</taxon>
        <taxon>eudicotyledons</taxon>
        <taxon>Gunneridae</taxon>
        <taxon>Pentapetalae</taxon>
        <taxon>rosids</taxon>
        <taxon>fabids</taxon>
        <taxon>Fabales</taxon>
        <taxon>Fabaceae</taxon>
        <taxon>Papilionoideae</taxon>
        <taxon>50 kb inversion clade</taxon>
        <taxon>genistoids sensu lato</taxon>
        <taxon>core genistoids</taxon>
        <taxon>Crotalarieae</taxon>
        <taxon>Crotalaria</taxon>
    </lineage>
</organism>
<keyword evidence="5 6" id="KW-0539">Nucleus</keyword>
<dbReference type="NCBIfam" id="TIGR01568">
    <property type="entry name" value="A_thal_3678"/>
    <property type="match status" value="1"/>
</dbReference>
<comment type="subcellular location">
    <subcellularLocation>
        <location evidence="1 6">Nucleus</location>
    </subcellularLocation>
</comment>